<sequence>MLQRWKIINWCPRNKGSNDFICNQSQLHGRILWLRMADGTAQKVSIYLMKNKLHPEDRATEDLNGLLFLIVRPAWVQSIGCESR</sequence>
<protein>
    <submittedName>
        <fullName evidence="1">Uncharacterized protein</fullName>
    </submittedName>
</protein>
<gene>
    <name evidence="1" type="ORF">D0469_16690</name>
</gene>
<dbReference type="AlphaFoldDB" id="A0A372LK12"/>
<keyword evidence="2" id="KW-1185">Reference proteome</keyword>
<accession>A0A372LK12</accession>
<evidence type="ECO:0000313" key="2">
    <source>
        <dbReference type="Proteomes" id="UP000264541"/>
    </source>
</evidence>
<proteinExistence type="predicted"/>
<comment type="caution">
    <text evidence="1">The sequence shown here is derived from an EMBL/GenBank/DDBJ whole genome shotgun (WGS) entry which is preliminary data.</text>
</comment>
<organism evidence="1 2">
    <name type="scientific">Peribacillus saganii</name>
    <dbReference type="NCBI Taxonomy" id="2303992"/>
    <lineage>
        <taxon>Bacteria</taxon>
        <taxon>Bacillati</taxon>
        <taxon>Bacillota</taxon>
        <taxon>Bacilli</taxon>
        <taxon>Bacillales</taxon>
        <taxon>Bacillaceae</taxon>
        <taxon>Peribacillus</taxon>
    </lineage>
</organism>
<evidence type="ECO:0000313" key="1">
    <source>
        <dbReference type="EMBL" id="RFU66861.1"/>
    </source>
</evidence>
<dbReference type="Proteomes" id="UP000264541">
    <property type="component" value="Unassembled WGS sequence"/>
</dbReference>
<dbReference type="EMBL" id="QVTE01000049">
    <property type="protein sequence ID" value="RFU66861.1"/>
    <property type="molecule type" value="Genomic_DNA"/>
</dbReference>
<reference evidence="1 2" key="1">
    <citation type="submission" date="2018-08" db="EMBL/GenBank/DDBJ databases">
        <title>Bacillus chawlae sp. nov., Bacillus glennii sp. nov., and Bacillus saganii sp. nov. Isolated from the Vehicle Assembly Building at Kennedy Space Center where the Viking Spacecraft were Assembled.</title>
        <authorList>
            <person name="Seuylemezian A."/>
            <person name="Vaishampayan P."/>
        </authorList>
    </citation>
    <scope>NUCLEOTIDE SEQUENCE [LARGE SCALE GENOMIC DNA]</scope>
    <source>
        <strain evidence="1 2">V47-23a</strain>
    </source>
</reference>
<dbReference type="RefSeq" id="WP_233523098.1">
    <property type="nucleotide sequence ID" value="NZ_QVTE01000049.1"/>
</dbReference>
<name>A0A372LK12_9BACI</name>
<feature type="non-terminal residue" evidence="1">
    <location>
        <position position="84"/>
    </location>
</feature>